<reference evidence="1 2" key="1">
    <citation type="journal article" date="2019" name="Sci. Rep.">
        <title>Orb-weaving spider Araneus ventricosus genome elucidates the spidroin gene catalogue.</title>
        <authorList>
            <person name="Kono N."/>
            <person name="Nakamura H."/>
            <person name="Ohtoshi R."/>
            <person name="Moran D.A.P."/>
            <person name="Shinohara A."/>
            <person name="Yoshida Y."/>
            <person name="Fujiwara M."/>
            <person name="Mori M."/>
            <person name="Tomita M."/>
            <person name="Arakawa K."/>
        </authorList>
    </citation>
    <scope>NUCLEOTIDE SEQUENCE [LARGE SCALE GENOMIC DNA]</scope>
</reference>
<dbReference type="AlphaFoldDB" id="A0A4Y2FXH2"/>
<keyword evidence="2" id="KW-1185">Reference proteome</keyword>
<protein>
    <submittedName>
        <fullName evidence="1">Uncharacterized protein</fullName>
    </submittedName>
</protein>
<gene>
    <name evidence="1" type="ORF">AVEN_270204_1</name>
</gene>
<accession>A0A4Y2FXH2</accession>
<evidence type="ECO:0000313" key="1">
    <source>
        <dbReference type="EMBL" id="GBM46190.1"/>
    </source>
</evidence>
<proteinExistence type="predicted"/>
<name>A0A4Y2FXH2_ARAVE</name>
<organism evidence="1 2">
    <name type="scientific">Araneus ventricosus</name>
    <name type="common">Orbweaver spider</name>
    <name type="synonym">Epeira ventricosa</name>
    <dbReference type="NCBI Taxonomy" id="182803"/>
    <lineage>
        <taxon>Eukaryota</taxon>
        <taxon>Metazoa</taxon>
        <taxon>Ecdysozoa</taxon>
        <taxon>Arthropoda</taxon>
        <taxon>Chelicerata</taxon>
        <taxon>Arachnida</taxon>
        <taxon>Araneae</taxon>
        <taxon>Araneomorphae</taxon>
        <taxon>Entelegynae</taxon>
        <taxon>Araneoidea</taxon>
        <taxon>Araneidae</taxon>
        <taxon>Araneus</taxon>
    </lineage>
</organism>
<dbReference type="EMBL" id="BGPR01001127">
    <property type="protein sequence ID" value="GBM46190.1"/>
    <property type="molecule type" value="Genomic_DNA"/>
</dbReference>
<evidence type="ECO:0000313" key="2">
    <source>
        <dbReference type="Proteomes" id="UP000499080"/>
    </source>
</evidence>
<dbReference type="Proteomes" id="UP000499080">
    <property type="component" value="Unassembled WGS sequence"/>
</dbReference>
<sequence>MPWTPEVLISLIDVDGLAFYGSLKWWWFVQEKSEEVGGKGCLCLAGTVFVQKLPSGGSSSCFAFPLLDAKESHPNHPIVA</sequence>
<comment type="caution">
    <text evidence="1">The sequence shown here is derived from an EMBL/GenBank/DDBJ whole genome shotgun (WGS) entry which is preliminary data.</text>
</comment>